<reference evidence="4 5" key="1">
    <citation type="journal article" date="2016" name="Mol. Biol. Evol.">
        <title>Comparative Genomics of Early-Diverging Mushroom-Forming Fungi Provides Insights into the Origins of Lignocellulose Decay Capabilities.</title>
        <authorList>
            <person name="Nagy L.G."/>
            <person name="Riley R."/>
            <person name="Tritt A."/>
            <person name="Adam C."/>
            <person name="Daum C."/>
            <person name="Floudas D."/>
            <person name="Sun H."/>
            <person name="Yadav J.S."/>
            <person name="Pangilinan J."/>
            <person name="Larsson K.H."/>
            <person name="Matsuura K."/>
            <person name="Barry K."/>
            <person name="Labutti K."/>
            <person name="Kuo R."/>
            <person name="Ohm R.A."/>
            <person name="Bhattacharya S.S."/>
            <person name="Shirouzu T."/>
            <person name="Yoshinaga Y."/>
            <person name="Martin F.M."/>
            <person name="Grigoriev I.V."/>
            <person name="Hibbett D.S."/>
        </authorList>
    </citation>
    <scope>NUCLEOTIDE SEQUENCE [LARGE SCALE GENOMIC DNA]</scope>
    <source>
        <strain evidence="4 5">HHB12029</strain>
    </source>
</reference>
<feature type="repeat" description="WD" evidence="3">
    <location>
        <begin position="106"/>
        <end position="147"/>
    </location>
</feature>
<dbReference type="InParanoid" id="A0A165FV07"/>
<dbReference type="OrthoDB" id="10261470at2759"/>
<dbReference type="GO" id="GO:0030126">
    <property type="term" value="C:COPI vesicle coat"/>
    <property type="evidence" value="ECO:0007669"/>
    <property type="project" value="TreeGrafter"/>
</dbReference>
<dbReference type="InterPro" id="IPR015943">
    <property type="entry name" value="WD40/YVTN_repeat-like_dom_sf"/>
</dbReference>
<protein>
    <submittedName>
        <fullName evidence="4">WD40 repeat-like protein</fullName>
    </submittedName>
</protein>
<dbReference type="InterPro" id="IPR050844">
    <property type="entry name" value="Coatomer_complex_subunit"/>
</dbReference>
<dbReference type="GO" id="GO:0006891">
    <property type="term" value="P:intra-Golgi vesicle-mediated transport"/>
    <property type="evidence" value="ECO:0007669"/>
    <property type="project" value="TreeGrafter"/>
</dbReference>
<keyword evidence="1 3" id="KW-0853">WD repeat</keyword>
<keyword evidence="2" id="KW-0677">Repeat</keyword>
<dbReference type="GO" id="GO:0006886">
    <property type="term" value="P:intracellular protein transport"/>
    <property type="evidence" value="ECO:0007669"/>
    <property type="project" value="TreeGrafter"/>
</dbReference>
<dbReference type="Proteomes" id="UP000077266">
    <property type="component" value="Unassembled WGS sequence"/>
</dbReference>
<dbReference type="PANTHER" id="PTHR19876">
    <property type="entry name" value="COATOMER"/>
    <property type="match status" value="1"/>
</dbReference>
<gene>
    <name evidence="4" type="ORF">EXIGLDRAFT_141242</name>
</gene>
<dbReference type="AlphaFoldDB" id="A0A165FV07"/>
<dbReference type="SMART" id="SM00320">
    <property type="entry name" value="WD40"/>
    <property type="match status" value="3"/>
</dbReference>
<feature type="repeat" description="WD" evidence="3">
    <location>
        <begin position="78"/>
        <end position="105"/>
    </location>
</feature>
<dbReference type="Pfam" id="PF00400">
    <property type="entry name" value="WD40"/>
    <property type="match status" value="3"/>
</dbReference>
<dbReference type="EMBL" id="KV426069">
    <property type="protein sequence ID" value="KZV89572.1"/>
    <property type="molecule type" value="Genomic_DNA"/>
</dbReference>
<proteinExistence type="predicted"/>
<keyword evidence="5" id="KW-1185">Reference proteome</keyword>
<evidence type="ECO:0000256" key="1">
    <source>
        <dbReference type="ARBA" id="ARBA00022574"/>
    </source>
</evidence>
<evidence type="ECO:0000313" key="4">
    <source>
        <dbReference type="EMBL" id="KZV89572.1"/>
    </source>
</evidence>
<feature type="repeat" description="WD" evidence="3">
    <location>
        <begin position="18"/>
        <end position="60"/>
    </location>
</feature>
<dbReference type="STRING" id="1314781.A0A165FV07"/>
<dbReference type="GO" id="GO:0006888">
    <property type="term" value="P:endoplasmic reticulum to Golgi vesicle-mediated transport"/>
    <property type="evidence" value="ECO:0007669"/>
    <property type="project" value="TreeGrafter"/>
</dbReference>
<evidence type="ECO:0000256" key="3">
    <source>
        <dbReference type="PROSITE-ProRule" id="PRU00221"/>
    </source>
</evidence>
<sequence length="249" mass="27454">MTINAWDWDRNWKCVQVFEGRTHVIMNLSFHPKHTNTFASACLGRTVKIWNLTSGTATLSLEAHEKGGVNSVHFYPGPDKPYLLTAGDDRTFCVWDYLSKSCVATMEGQTALVSFAAFHHALSIIVSGSENGTFKIWNSGSYRPENTLSYALERAWCVAGANDVAVGFDEGLVVIKMGRDEPTFSMDTTGTLIYSRNTSVLISNLDIGKDDDAPDGARVNLVAIVSDDGTYVLKFDRALYDQHVENVVV</sequence>
<evidence type="ECO:0000256" key="2">
    <source>
        <dbReference type="ARBA" id="ARBA00022737"/>
    </source>
</evidence>
<dbReference type="InterPro" id="IPR036322">
    <property type="entry name" value="WD40_repeat_dom_sf"/>
</dbReference>
<dbReference type="SUPFAM" id="SSF50978">
    <property type="entry name" value="WD40 repeat-like"/>
    <property type="match status" value="1"/>
</dbReference>
<dbReference type="InterPro" id="IPR001680">
    <property type="entry name" value="WD40_rpt"/>
</dbReference>
<dbReference type="GO" id="GO:0006890">
    <property type="term" value="P:retrograde vesicle-mediated transport, Golgi to endoplasmic reticulum"/>
    <property type="evidence" value="ECO:0007669"/>
    <property type="project" value="TreeGrafter"/>
</dbReference>
<dbReference type="Gene3D" id="2.130.10.10">
    <property type="entry name" value="YVTN repeat-like/Quinoprotein amine dehydrogenase"/>
    <property type="match status" value="1"/>
</dbReference>
<accession>A0A165FV07</accession>
<evidence type="ECO:0000313" key="5">
    <source>
        <dbReference type="Proteomes" id="UP000077266"/>
    </source>
</evidence>
<name>A0A165FV07_EXIGL</name>
<organism evidence="4 5">
    <name type="scientific">Exidia glandulosa HHB12029</name>
    <dbReference type="NCBI Taxonomy" id="1314781"/>
    <lineage>
        <taxon>Eukaryota</taxon>
        <taxon>Fungi</taxon>
        <taxon>Dikarya</taxon>
        <taxon>Basidiomycota</taxon>
        <taxon>Agaricomycotina</taxon>
        <taxon>Agaricomycetes</taxon>
        <taxon>Auriculariales</taxon>
        <taxon>Exidiaceae</taxon>
        <taxon>Exidia</taxon>
    </lineage>
</organism>
<dbReference type="PANTHER" id="PTHR19876:SF2">
    <property type="entry name" value="COATOMER SUBUNIT BETA"/>
    <property type="match status" value="1"/>
</dbReference>
<dbReference type="PROSITE" id="PS50082">
    <property type="entry name" value="WD_REPEATS_2"/>
    <property type="match status" value="3"/>
</dbReference>